<dbReference type="KEGG" id="mend:L6E24_11620"/>
<evidence type="ECO:0000313" key="1">
    <source>
        <dbReference type="EMBL" id="UUX91999.1"/>
    </source>
</evidence>
<accession>A0A9E7PKU2</accession>
<name>A0A9E7PKU2_9EURY</name>
<dbReference type="EMBL" id="CP096115">
    <property type="protein sequence ID" value="UUX91999.1"/>
    <property type="molecule type" value="Genomic_DNA"/>
</dbReference>
<reference evidence="1" key="1">
    <citation type="submission" date="2022-04" db="EMBL/GenBank/DDBJ databases">
        <title>Complete genome of Methanoplanus endosymbiosus DSM 3599.</title>
        <authorList>
            <person name="Chen S.-C."/>
            <person name="You Y.-T."/>
            <person name="Zhou Y.-Z."/>
            <person name="Lai M.-C."/>
        </authorList>
    </citation>
    <scope>NUCLEOTIDE SEQUENCE</scope>
    <source>
        <strain evidence="1">DSM 3599</strain>
    </source>
</reference>
<organism evidence="1 2">
    <name type="scientific">Methanoplanus endosymbiosus</name>
    <dbReference type="NCBI Taxonomy" id="33865"/>
    <lineage>
        <taxon>Archaea</taxon>
        <taxon>Methanobacteriati</taxon>
        <taxon>Methanobacteriota</taxon>
        <taxon>Stenosarchaea group</taxon>
        <taxon>Methanomicrobia</taxon>
        <taxon>Methanomicrobiales</taxon>
        <taxon>Methanomicrobiaceae</taxon>
        <taxon>Methanoplanus</taxon>
    </lineage>
</organism>
<evidence type="ECO:0000313" key="2">
    <source>
        <dbReference type="Proteomes" id="UP001060368"/>
    </source>
</evidence>
<dbReference type="AlphaFoldDB" id="A0A9E7PKU2"/>
<dbReference type="Proteomes" id="UP001060368">
    <property type="component" value="Chromosome"/>
</dbReference>
<protein>
    <submittedName>
        <fullName evidence="1">Polymer-forming cytoskeletal protein</fullName>
    </submittedName>
</protein>
<dbReference type="RefSeq" id="WP_257742150.1">
    <property type="nucleotide sequence ID" value="NZ_CP096115.1"/>
</dbReference>
<dbReference type="InterPro" id="IPR011004">
    <property type="entry name" value="Trimer_LpxA-like_sf"/>
</dbReference>
<dbReference type="Gene3D" id="2.160.10.10">
    <property type="entry name" value="Hexapeptide repeat proteins"/>
    <property type="match status" value="1"/>
</dbReference>
<dbReference type="SUPFAM" id="SSF51161">
    <property type="entry name" value="Trimeric LpxA-like enzymes"/>
    <property type="match status" value="1"/>
</dbReference>
<keyword evidence="2" id="KW-1185">Reference proteome</keyword>
<proteinExistence type="predicted"/>
<gene>
    <name evidence="1" type="ORF">L6E24_11620</name>
</gene>
<sequence>MKIYRDGNTYIAPKGAYFEGNVKIDGDFIVPPCTHFWGKLVVDGRLELGSNSSVGSRITCRDAVIGPGTEIKGPVNVSGSITVCDRAKLSSIYAGGDVILRPGIEVGDVKCDGTLFVYGKVKSGKLFGRQVKVLRADAIANNDFPEEITPDY</sequence>
<dbReference type="GeneID" id="74308359"/>